<feature type="compositionally biased region" description="Basic and acidic residues" evidence="1">
    <location>
        <begin position="112"/>
        <end position="130"/>
    </location>
</feature>
<evidence type="ECO:0000313" key="2">
    <source>
        <dbReference type="EMBL" id="MPM87290.1"/>
    </source>
</evidence>
<feature type="compositionally biased region" description="Low complexity" evidence="1">
    <location>
        <begin position="182"/>
        <end position="191"/>
    </location>
</feature>
<reference evidence="2" key="1">
    <citation type="submission" date="2019-08" db="EMBL/GenBank/DDBJ databases">
        <authorList>
            <person name="Kucharzyk K."/>
            <person name="Murdoch R.W."/>
            <person name="Higgins S."/>
            <person name="Loffler F."/>
        </authorList>
    </citation>
    <scope>NUCLEOTIDE SEQUENCE</scope>
</reference>
<feature type="region of interest" description="Disordered" evidence="1">
    <location>
        <begin position="164"/>
        <end position="191"/>
    </location>
</feature>
<dbReference type="AlphaFoldDB" id="A0A645DCS9"/>
<gene>
    <name evidence="2" type="ORF">SDC9_134386</name>
</gene>
<proteinExistence type="predicted"/>
<comment type="caution">
    <text evidence="2">The sequence shown here is derived from an EMBL/GenBank/DDBJ whole genome shotgun (WGS) entry which is preliminary data.</text>
</comment>
<name>A0A645DCS9_9ZZZZ</name>
<sequence>MTGHQHVRLAAGVHRDSQLSDIATHRRVDVLEGRRVGGTGGGRGYQLRGGRIDETEITGVRALPVGGHQQRLGGRRLGAEQIAADRLQPQHLLGGRIDPFHRLPVLIEHQRRDHGGCQAHDHQDDAPPRDHRGRGHVRAALGWSRCLLSRAQLRAAAGFRGRRGCEAGGARAVPRGRRGVRHSVSSPVRSR</sequence>
<accession>A0A645DCS9</accession>
<evidence type="ECO:0000256" key="1">
    <source>
        <dbReference type="SAM" id="MobiDB-lite"/>
    </source>
</evidence>
<protein>
    <submittedName>
        <fullName evidence="2">Uncharacterized protein</fullName>
    </submittedName>
</protein>
<dbReference type="EMBL" id="VSSQ01035142">
    <property type="protein sequence ID" value="MPM87290.1"/>
    <property type="molecule type" value="Genomic_DNA"/>
</dbReference>
<organism evidence="2">
    <name type="scientific">bioreactor metagenome</name>
    <dbReference type="NCBI Taxonomy" id="1076179"/>
    <lineage>
        <taxon>unclassified sequences</taxon>
        <taxon>metagenomes</taxon>
        <taxon>ecological metagenomes</taxon>
    </lineage>
</organism>
<feature type="region of interest" description="Disordered" evidence="1">
    <location>
        <begin position="112"/>
        <end position="135"/>
    </location>
</feature>